<comment type="caution">
    <text evidence="1">The sequence shown here is derived from an EMBL/GenBank/DDBJ whole genome shotgun (WGS) entry which is preliminary data.</text>
</comment>
<sequence length="58" mass="6567">MFDGELTVQDVLKDPLIRQMMHADGISVDQLGRLLTEASQQLLANISRERMATRHGRC</sequence>
<accession>A0AAW9FKL9</accession>
<protein>
    <submittedName>
        <fullName evidence="1">Uncharacterized protein</fullName>
    </submittedName>
</protein>
<keyword evidence="3" id="KW-1185">Reference proteome</keyword>
<dbReference type="RefSeq" id="WP_320187937.1">
    <property type="nucleotide sequence ID" value="NZ_CP133554.1"/>
</dbReference>
<evidence type="ECO:0000313" key="3">
    <source>
        <dbReference type="Proteomes" id="UP001277561"/>
    </source>
</evidence>
<dbReference type="EMBL" id="JAVRAF010000013">
    <property type="protein sequence ID" value="MDX8305097.1"/>
    <property type="molecule type" value="Genomic_DNA"/>
</dbReference>
<dbReference type="AlphaFoldDB" id="A0AAW9FKL9"/>
<proteinExistence type="predicted"/>
<dbReference type="Proteomes" id="UP001277561">
    <property type="component" value="Unassembled WGS sequence"/>
</dbReference>
<organism evidence="1">
    <name type="scientific">Agrobacterium rosae</name>
    <dbReference type="NCBI Taxonomy" id="1972867"/>
    <lineage>
        <taxon>Bacteria</taxon>
        <taxon>Pseudomonadati</taxon>
        <taxon>Pseudomonadota</taxon>
        <taxon>Alphaproteobacteria</taxon>
        <taxon>Hyphomicrobiales</taxon>
        <taxon>Rhizobiaceae</taxon>
        <taxon>Rhizobium/Agrobacterium group</taxon>
        <taxon>Agrobacterium</taxon>
    </lineage>
</organism>
<evidence type="ECO:0000313" key="2">
    <source>
        <dbReference type="EMBL" id="MDX8332580.1"/>
    </source>
</evidence>
<dbReference type="EMBL" id="JAVRAD010000020">
    <property type="protein sequence ID" value="MDX8332580.1"/>
    <property type="molecule type" value="Genomic_DNA"/>
</dbReference>
<gene>
    <name evidence="1" type="ORF">RMR22_22875</name>
    <name evidence="2" type="ORF">RMS29_25570</name>
</gene>
<name>A0AAW9FKL9_9HYPH</name>
<evidence type="ECO:0000313" key="1">
    <source>
        <dbReference type="EMBL" id="MDX8305097.1"/>
    </source>
</evidence>
<reference evidence="1 3" key="1">
    <citation type="journal article" date="2023" name="Phytobiomes J">
        <title>Deciphering the key players within the bacterial microbiota associated with aerial crown gall tumors on rhododendron: Insights into the gallobiome.</title>
        <authorList>
            <person name="Kuzmanovic N."/>
            <person name="Nesme J."/>
            <person name="Wolf J."/>
            <person name="Neumann-Schaal M."/>
            <person name="Petersen J."/>
            <person name="Fernandez-Gnecco G."/>
            <person name="Sproeer C."/>
            <person name="Bunk B."/>
            <person name="Overmann J."/>
            <person name="Sorensen S.J."/>
            <person name="Idczak E."/>
            <person name="Smalla K."/>
        </authorList>
    </citation>
    <scope>NUCLEOTIDE SEQUENCE</scope>
    <source>
        <strain evidence="1">Rho-11.1</strain>
        <strain evidence="3">rho-14.1</strain>
        <strain evidence="2">Rho-14.1</strain>
    </source>
</reference>